<sequence length="604" mass="68059">MGCPSRSCTNGLDSIWEFCQVPDSVEFRLPKAGEDRESPPEGYFTCLRSTCALAAHCRTLGAELRTGRYLSVKPFQSMLKPSRTTSSLLKSMKRCRRRAHYLLLDRWPKVNNPLHPIGRCEGHQGFIPRAETLLGYVHAEAGPHAASLHRSPLEPGFLVDEESGRVWMASCRCRQKRSDAVGTCVAKTGTETFVLKYCPPCLLSRYGEIGEEVALNDNWVCPRCRKICNCSKCRKNKGEKPTGMLTATAKKNGCSNVSEFLRKEGSDKYFYGGKVKPENDSSAGCSEENAAARTKRVLKEKEEFQLEEVKLPQGIESITVSSVDLHPENAGSVLQFLEFCLTFREALGLRDGQAHLVVQHSTLTQTIIQLLTLILVDRGDISVGIGATDDRWFTILGECLAESEVKLDDFPPEMFQKGISEYAEMDSLQKLKLLNFVCDEALSTSVMRNFIENHENPNYVENKKKAEEKLNAAEAKEKQLYLKIKDEFAKTAADNDGVALTIEQRVAIISQMSAESEEVHFEKKKALEMRNKSQEYNDVLRTNPVELDDNGLILWNLKSYSEEPTILLQDLGSFSDICPHEKWYSFSSEQKPQVEKYITFKRLN</sequence>
<feature type="domain" description="Zinc-finger" evidence="11">
    <location>
        <begin position="170"/>
        <end position="261"/>
    </location>
</feature>
<evidence type="ECO:0000256" key="7">
    <source>
        <dbReference type="ARBA" id="ARBA00023015"/>
    </source>
</evidence>
<organism evidence="13 14">
    <name type="scientific">Brassica carinata</name>
    <name type="common">Ethiopian mustard</name>
    <name type="synonym">Abyssinian cabbage</name>
    <dbReference type="NCBI Taxonomy" id="52824"/>
    <lineage>
        <taxon>Eukaryota</taxon>
        <taxon>Viridiplantae</taxon>
        <taxon>Streptophyta</taxon>
        <taxon>Embryophyta</taxon>
        <taxon>Tracheophyta</taxon>
        <taxon>Spermatophyta</taxon>
        <taxon>Magnoliopsida</taxon>
        <taxon>eudicotyledons</taxon>
        <taxon>Gunneridae</taxon>
        <taxon>Pentapetalae</taxon>
        <taxon>rosids</taxon>
        <taxon>malvids</taxon>
        <taxon>Brassicales</taxon>
        <taxon>Brassicaceae</taxon>
        <taxon>Brassiceae</taxon>
        <taxon>Brassica</taxon>
    </lineage>
</organism>
<evidence type="ECO:0000256" key="4">
    <source>
        <dbReference type="ARBA" id="ARBA00022499"/>
    </source>
</evidence>
<dbReference type="InterPro" id="IPR018866">
    <property type="entry name" value="Znf-4CXXC_R1"/>
</dbReference>
<keyword evidence="5" id="KW-0597">Phosphoprotein</keyword>
<evidence type="ECO:0008006" key="15">
    <source>
        <dbReference type="Google" id="ProtNLM"/>
    </source>
</evidence>
<dbReference type="OrthoDB" id="298344at2759"/>
<name>A0A8X7S5L7_BRACI</name>
<dbReference type="InterPro" id="IPR028942">
    <property type="entry name" value="WHIM1_dom"/>
</dbReference>
<evidence type="ECO:0000256" key="6">
    <source>
        <dbReference type="ARBA" id="ARBA00022843"/>
    </source>
</evidence>
<keyword evidence="8" id="KW-0804">Transcription</keyword>
<evidence type="ECO:0000313" key="14">
    <source>
        <dbReference type="Proteomes" id="UP000886595"/>
    </source>
</evidence>
<keyword evidence="9" id="KW-0539">Nucleus</keyword>
<keyword evidence="7" id="KW-0805">Transcription regulation</keyword>
<keyword evidence="4" id="KW-1017">Isopeptide bond</keyword>
<accession>A0A8X7S5L7</accession>
<dbReference type="InterPro" id="IPR040221">
    <property type="entry name" value="CDCA7/CDA7L"/>
</dbReference>
<comment type="caution">
    <text evidence="13">The sequence shown here is derived from an EMBL/GenBank/DDBJ whole genome shotgun (WGS) entry which is preliminary data.</text>
</comment>
<evidence type="ECO:0000259" key="11">
    <source>
        <dbReference type="Pfam" id="PF10497"/>
    </source>
</evidence>
<comment type="subcellular location">
    <subcellularLocation>
        <location evidence="2">Cytoplasm</location>
    </subcellularLocation>
    <subcellularLocation>
        <location evidence="1">Nucleus</location>
    </subcellularLocation>
</comment>
<dbReference type="Proteomes" id="UP000886595">
    <property type="component" value="Unassembled WGS sequence"/>
</dbReference>
<dbReference type="Pfam" id="PF15612">
    <property type="entry name" value="WHIM1"/>
    <property type="match status" value="1"/>
</dbReference>
<dbReference type="GO" id="GO:0005737">
    <property type="term" value="C:cytoplasm"/>
    <property type="evidence" value="ECO:0007669"/>
    <property type="project" value="UniProtKB-SubCell"/>
</dbReference>
<dbReference type="AlphaFoldDB" id="A0A8X7S5L7"/>
<dbReference type="GO" id="GO:0005634">
    <property type="term" value="C:nucleus"/>
    <property type="evidence" value="ECO:0007669"/>
    <property type="project" value="UniProtKB-SubCell"/>
</dbReference>
<dbReference type="PANTHER" id="PTHR31169">
    <property type="entry name" value="OS05G0300700 PROTEIN"/>
    <property type="match status" value="1"/>
</dbReference>
<evidence type="ECO:0000259" key="12">
    <source>
        <dbReference type="Pfam" id="PF15612"/>
    </source>
</evidence>
<dbReference type="PANTHER" id="PTHR31169:SF27">
    <property type="entry name" value="DDT DOMAIN-CONTAINING PROTEIN"/>
    <property type="match status" value="1"/>
</dbReference>
<dbReference type="GO" id="GO:0006355">
    <property type="term" value="P:regulation of DNA-templated transcription"/>
    <property type="evidence" value="ECO:0007669"/>
    <property type="project" value="InterPro"/>
</dbReference>
<evidence type="ECO:0000313" key="13">
    <source>
        <dbReference type="EMBL" id="KAG2299095.1"/>
    </source>
</evidence>
<gene>
    <name evidence="13" type="ORF">Bca52824_035567</name>
</gene>
<reference evidence="13 14" key="1">
    <citation type="submission" date="2020-02" db="EMBL/GenBank/DDBJ databases">
        <authorList>
            <person name="Ma Q."/>
            <person name="Huang Y."/>
            <person name="Song X."/>
            <person name="Pei D."/>
        </authorList>
    </citation>
    <scope>NUCLEOTIDE SEQUENCE [LARGE SCALE GENOMIC DNA]</scope>
    <source>
        <strain evidence="13">Sxm20200214</strain>
        <tissue evidence="13">Leaf</tissue>
    </source>
</reference>
<evidence type="ECO:0000256" key="1">
    <source>
        <dbReference type="ARBA" id="ARBA00004123"/>
    </source>
</evidence>
<evidence type="ECO:0000256" key="9">
    <source>
        <dbReference type="ARBA" id="ARBA00023242"/>
    </source>
</evidence>
<feature type="domain" description="WHIM1" evidence="12">
    <location>
        <begin position="421"/>
        <end position="452"/>
    </location>
</feature>
<evidence type="ECO:0000256" key="2">
    <source>
        <dbReference type="ARBA" id="ARBA00004496"/>
    </source>
</evidence>
<evidence type="ECO:0000256" key="3">
    <source>
        <dbReference type="ARBA" id="ARBA00022490"/>
    </source>
</evidence>
<evidence type="ECO:0000256" key="8">
    <source>
        <dbReference type="ARBA" id="ARBA00023163"/>
    </source>
</evidence>
<keyword evidence="3" id="KW-0963">Cytoplasm</keyword>
<keyword evidence="6" id="KW-0832">Ubl conjugation</keyword>
<proteinExistence type="predicted"/>
<protein>
    <recommendedName>
        <fullName evidence="15">DDT domain-containing protein</fullName>
    </recommendedName>
</protein>
<feature type="coiled-coil region" evidence="10">
    <location>
        <begin position="456"/>
        <end position="483"/>
    </location>
</feature>
<evidence type="ECO:0000256" key="10">
    <source>
        <dbReference type="SAM" id="Coils"/>
    </source>
</evidence>
<dbReference type="EMBL" id="JAAMPC010000008">
    <property type="protein sequence ID" value="KAG2299095.1"/>
    <property type="molecule type" value="Genomic_DNA"/>
</dbReference>
<evidence type="ECO:0000256" key="5">
    <source>
        <dbReference type="ARBA" id="ARBA00022553"/>
    </source>
</evidence>
<keyword evidence="14" id="KW-1185">Reference proteome</keyword>
<dbReference type="Pfam" id="PF10497">
    <property type="entry name" value="zf-4CXXC_R1"/>
    <property type="match status" value="1"/>
</dbReference>
<keyword evidence="10" id="KW-0175">Coiled coil</keyword>